<evidence type="ECO:0000259" key="2">
    <source>
        <dbReference type="Pfam" id="PF13538"/>
    </source>
</evidence>
<evidence type="ECO:0000313" key="3">
    <source>
        <dbReference type="EMBL" id="APU15481.1"/>
    </source>
</evidence>
<keyword evidence="3" id="KW-0378">Hydrolase</keyword>
<dbReference type="GO" id="GO:0043138">
    <property type="term" value="F:3'-5' DNA helicase activity"/>
    <property type="evidence" value="ECO:0007669"/>
    <property type="project" value="TreeGrafter"/>
</dbReference>
<dbReference type="KEGG" id="acad:UA74_17255"/>
<evidence type="ECO:0000256" key="1">
    <source>
        <dbReference type="SAM" id="MobiDB-lite"/>
    </source>
</evidence>
<dbReference type="SUPFAM" id="SSF52540">
    <property type="entry name" value="P-loop containing nucleoside triphosphate hydrolases"/>
    <property type="match status" value="1"/>
</dbReference>
<evidence type="ECO:0000313" key="4">
    <source>
        <dbReference type="Proteomes" id="UP000185511"/>
    </source>
</evidence>
<keyword evidence="3" id="KW-0347">Helicase</keyword>
<keyword evidence="3" id="KW-0067">ATP-binding</keyword>
<proteinExistence type="predicted"/>
<feature type="compositionally biased region" description="Polar residues" evidence="1">
    <location>
        <begin position="41"/>
        <end position="52"/>
    </location>
</feature>
<dbReference type="PANTHER" id="PTHR11070">
    <property type="entry name" value="UVRD / RECB / PCRA DNA HELICASE FAMILY MEMBER"/>
    <property type="match status" value="1"/>
</dbReference>
<dbReference type="InterPro" id="IPR000212">
    <property type="entry name" value="DNA_helicase_UvrD/REP"/>
</dbReference>
<dbReference type="RefSeq" id="WP_232237299.1">
    <property type="nucleotide sequence ID" value="NZ_CP016076.1"/>
</dbReference>
<organism evidence="3 4">
    <name type="scientific">Actinoalloteichus fjordicus</name>
    <dbReference type="NCBI Taxonomy" id="1612552"/>
    <lineage>
        <taxon>Bacteria</taxon>
        <taxon>Bacillati</taxon>
        <taxon>Actinomycetota</taxon>
        <taxon>Actinomycetes</taxon>
        <taxon>Pseudonocardiales</taxon>
        <taxon>Pseudonocardiaceae</taxon>
        <taxon>Actinoalloteichus</taxon>
    </lineage>
</organism>
<keyword evidence="3" id="KW-0547">Nucleotide-binding</keyword>
<dbReference type="InterPro" id="IPR027417">
    <property type="entry name" value="P-loop_NTPase"/>
</dbReference>
<dbReference type="Proteomes" id="UP000185511">
    <property type="component" value="Chromosome"/>
</dbReference>
<feature type="region of interest" description="Disordered" evidence="1">
    <location>
        <begin position="32"/>
        <end position="52"/>
    </location>
</feature>
<dbReference type="PANTHER" id="PTHR11070:SF45">
    <property type="entry name" value="DNA 3'-5' HELICASE"/>
    <property type="match status" value="1"/>
</dbReference>
<dbReference type="AlphaFoldDB" id="A0AAC9LD78"/>
<feature type="domain" description="UvrD-like helicase C-terminal" evidence="2">
    <location>
        <begin position="677"/>
        <end position="726"/>
    </location>
</feature>
<protein>
    <submittedName>
        <fullName evidence="3">DNA/RNA helicase, superfamily I</fullName>
    </submittedName>
</protein>
<dbReference type="GO" id="GO:0005524">
    <property type="term" value="F:ATP binding"/>
    <property type="evidence" value="ECO:0007669"/>
    <property type="project" value="InterPro"/>
</dbReference>
<dbReference type="Gene3D" id="3.40.50.300">
    <property type="entry name" value="P-loop containing nucleotide triphosphate hydrolases"/>
    <property type="match status" value="2"/>
</dbReference>
<accession>A0AAC9LD78</accession>
<gene>
    <name evidence="3" type="ORF">UA74_17255</name>
</gene>
<name>A0AAC9LD78_9PSEU</name>
<sequence length="748" mass="81959">MSTFEFAAELAAEREYVASLYEKLDEERRKAEQELERNLRDSTATSPQARWQQQASVDHLTTRIHALKVADSGLCFGRIDDTDGETTYIGRIGLFDEEDDYEPLVIDWRAPASRPFYCATVAKPEGLVRRRHFRSRGHEIVDFHDDVLDLDVAEGGGDADSALLAALNAPREGQMRDIVATIQSEQDEIIRLGHGGVVVIQGGPGTGKTAVALHRVAHLLYNHRDRLARRGVLVVGPNEGFLDYVGNVLPSLGETSVVFATTGMLMPGVVATREEGPDAKRVKGSLAMVDVLKAAVADRQELPDAPISIDLDHVDDLKVDAKLAERARQYTRDTGLLHNDAREVFHQHLVEGLVTRAVNQIGKGWLDKRDTVLRAELAADTAAALKGSDDVVRAVNRLWPFLTPQRLLADLFSDRGRIEAAASALSDADRMSLYREAGDAWTVSDAPLLDEAVEFLGVDHSAEKRAERERLEHVQYTKGVLQVLDTDEDLDGETLRAVDVVDAETLADRNQERDGRDIATRASSDREWTYGHVVVDEAQELSEMDWRVLMRRCPTKSMTIVGDLSQRQSTAGARTWGAMLDEYVPQRWIFRELTINYRTPSEIMEVASKVLAELDPSLATPESIRSNGIRPQARETSSAELAAAVAEAIRTAPEEGAAVVIVPEGLTLELGKFGVDAAVITPQASKGLEFDLVVVVEPHQILANPLHGAAELYVALTRATQKLIVVHSAPLPAVLEGLEVAAAGAPLS</sequence>
<reference evidence="4" key="1">
    <citation type="submission" date="2016-06" db="EMBL/GenBank/DDBJ databases">
        <title>Complete genome sequence of Actinoalloteichus fjordicus DSM 46855 (=ADI127-17), type strain of the new species Actinoalloteichus fjordicus.</title>
        <authorList>
            <person name="Ruckert C."/>
            <person name="Nouioui I."/>
            <person name="Willmese J."/>
            <person name="van Wezel G."/>
            <person name="Klenk H.-P."/>
            <person name="Kalinowski J."/>
            <person name="Zotchev S.B."/>
        </authorList>
    </citation>
    <scope>NUCLEOTIDE SEQUENCE [LARGE SCALE GENOMIC DNA]</scope>
    <source>
        <strain evidence="4">ADI127-7</strain>
    </source>
</reference>
<dbReference type="InterPro" id="IPR027785">
    <property type="entry name" value="UvrD-like_helicase_C"/>
</dbReference>
<dbReference type="EMBL" id="CP016076">
    <property type="protein sequence ID" value="APU15481.1"/>
    <property type="molecule type" value="Genomic_DNA"/>
</dbReference>
<dbReference type="Pfam" id="PF13538">
    <property type="entry name" value="UvrD_C_2"/>
    <property type="match status" value="1"/>
</dbReference>
<dbReference type="GO" id="GO:0000725">
    <property type="term" value="P:recombinational repair"/>
    <property type="evidence" value="ECO:0007669"/>
    <property type="project" value="TreeGrafter"/>
</dbReference>
<keyword evidence="4" id="KW-1185">Reference proteome</keyword>
<dbReference type="GO" id="GO:0005829">
    <property type="term" value="C:cytosol"/>
    <property type="evidence" value="ECO:0007669"/>
    <property type="project" value="TreeGrafter"/>
</dbReference>
<dbReference type="GO" id="GO:0003677">
    <property type="term" value="F:DNA binding"/>
    <property type="evidence" value="ECO:0007669"/>
    <property type="project" value="InterPro"/>
</dbReference>